<feature type="chain" id="PRO_5025616655" evidence="7">
    <location>
        <begin position="24"/>
        <end position="229"/>
    </location>
</feature>
<dbReference type="SUPFAM" id="SSF55895">
    <property type="entry name" value="Ribonuclease Rh-like"/>
    <property type="match status" value="1"/>
</dbReference>
<reference evidence="8" key="1">
    <citation type="submission" date="2019-11" db="EMBL/GenBank/DDBJ databases">
        <title>Citrus has S-RNase-based self-incompatibility: evolution of self-compatibility by a mutant Sm-RNase.</title>
        <authorList>
            <person name="Mei L."/>
        </authorList>
    </citation>
    <scope>NUCLEOTIDE SEQUENCE</scope>
</reference>
<keyword evidence="3" id="KW-0255">Endonuclease</keyword>
<dbReference type="GO" id="GO:0016787">
    <property type="term" value="F:hydrolase activity"/>
    <property type="evidence" value="ECO:0007669"/>
    <property type="project" value="UniProtKB-KW"/>
</dbReference>
<dbReference type="InterPro" id="IPR001568">
    <property type="entry name" value="RNase_T2-like"/>
</dbReference>
<keyword evidence="7" id="KW-0732">Signal</keyword>
<keyword evidence="4" id="KW-0378">Hydrolase</keyword>
<dbReference type="GO" id="GO:0003723">
    <property type="term" value="F:RNA binding"/>
    <property type="evidence" value="ECO:0007669"/>
    <property type="project" value="InterPro"/>
</dbReference>
<dbReference type="GO" id="GO:0005576">
    <property type="term" value="C:extracellular region"/>
    <property type="evidence" value="ECO:0007669"/>
    <property type="project" value="TreeGrafter"/>
</dbReference>
<accession>A0A6B9KT93</accession>
<protein>
    <submittedName>
        <fullName evidence="8">S10-ribonuclease</fullName>
    </submittedName>
</protein>
<name>A0A6B9KT93_CITRE</name>
<organism evidence="8">
    <name type="scientific">Citrus reticulata</name>
    <name type="common">Tangerine</name>
    <dbReference type="NCBI Taxonomy" id="85571"/>
    <lineage>
        <taxon>Eukaryota</taxon>
        <taxon>Viridiplantae</taxon>
        <taxon>Streptophyta</taxon>
        <taxon>Embryophyta</taxon>
        <taxon>Tracheophyta</taxon>
        <taxon>Spermatophyta</taxon>
        <taxon>Magnoliopsida</taxon>
        <taxon>eudicotyledons</taxon>
        <taxon>Gunneridae</taxon>
        <taxon>Pentapetalae</taxon>
        <taxon>rosids</taxon>
        <taxon>malvids</taxon>
        <taxon>Sapindales</taxon>
        <taxon>Rutaceae</taxon>
        <taxon>Aurantioideae</taxon>
        <taxon>Citrus</taxon>
    </lineage>
</organism>
<comment type="similarity">
    <text evidence="1 6">Belongs to the RNase T2 family.</text>
</comment>
<dbReference type="Pfam" id="PF00445">
    <property type="entry name" value="Ribonuclease_T2"/>
    <property type="match status" value="1"/>
</dbReference>
<dbReference type="Gene3D" id="3.90.730.10">
    <property type="entry name" value="Ribonuclease T2-like"/>
    <property type="match status" value="1"/>
</dbReference>
<evidence type="ECO:0000256" key="6">
    <source>
        <dbReference type="RuleBase" id="RU004328"/>
    </source>
</evidence>
<dbReference type="AlphaFoldDB" id="A0A6B9KT93"/>
<dbReference type="EMBL" id="MN652906">
    <property type="protein sequence ID" value="QHA79786.1"/>
    <property type="molecule type" value="mRNA"/>
</dbReference>
<dbReference type="InterPro" id="IPR036430">
    <property type="entry name" value="RNase_T2-like_sf"/>
</dbReference>
<dbReference type="GO" id="GO:0006401">
    <property type="term" value="P:RNA catabolic process"/>
    <property type="evidence" value="ECO:0007669"/>
    <property type="project" value="TreeGrafter"/>
</dbReference>
<sequence>MKTKAAYLFFYTLLVSNITYCVAQNSSGFHHFWLVQVWPYGYCLEVRCARNVSRFVIHGLWPVTLNEKTLPGTNKSQPEILESLKNDESLWDNLMYFWLSLSTWDKDKLQNFWIYQWKIHGSAQQQVVPPYYFRRAVQLTRYTDLLNTLNSAGIHANGSSYPKVEFRKAIKTKTGHNPSLNCVFEGGHFQLKEVFICVDADATNFIPCQRKKINGESCRDTIMFPTRTK</sequence>
<evidence type="ECO:0000256" key="4">
    <source>
        <dbReference type="ARBA" id="ARBA00022801"/>
    </source>
</evidence>
<proteinExistence type="evidence at transcript level"/>
<evidence type="ECO:0000313" key="8">
    <source>
        <dbReference type="EMBL" id="QHA79786.1"/>
    </source>
</evidence>
<evidence type="ECO:0000256" key="3">
    <source>
        <dbReference type="ARBA" id="ARBA00022759"/>
    </source>
</evidence>
<evidence type="ECO:0000256" key="2">
    <source>
        <dbReference type="ARBA" id="ARBA00022722"/>
    </source>
</evidence>
<evidence type="ECO:0000256" key="5">
    <source>
        <dbReference type="ARBA" id="ARBA00023239"/>
    </source>
</evidence>
<dbReference type="PANTHER" id="PTHR11240">
    <property type="entry name" value="RIBONUCLEASE T2"/>
    <property type="match status" value="1"/>
</dbReference>
<feature type="signal peptide" evidence="7">
    <location>
        <begin position="1"/>
        <end position="23"/>
    </location>
</feature>
<dbReference type="GO" id="GO:0033897">
    <property type="term" value="F:ribonuclease T2 activity"/>
    <property type="evidence" value="ECO:0007669"/>
    <property type="project" value="InterPro"/>
</dbReference>
<evidence type="ECO:0000256" key="1">
    <source>
        <dbReference type="ARBA" id="ARBA00007469"/>
    </source>
</evidence>
<dbReference type="PANTHER" id="PTHR11240:SF75">
    <property type="entry name" value="RIBONUCLEASE 3"/>
    <property type="match status" value="1"/>
</dbReference>
<evidence type="ECO:0000256" key="7">
    <source>
        <dbReference type="SAM" id="SignalP"/>
    </source>
</evidence>
<keyword evidence="5" id="KW-0456">Lyase</keyword>
<keyword evidence="2" id="KW-0540">Nuclease</keyword>